<comment type="caution">
    <text evidence="6">The sequence shown here is derived from an EMBL/GenBank/DDBJ whole genome shotgun (WGS) entry which is preliminary data.</text>
</comment>
<dbReference type="PANTHER" id="PTHR43042:SF3">
    <property type="entry name" value="RIBOSOMAL RNA LARGE SUBUNIT METHYLTRANSFERASE YWBD-RELATED"/>
    <property type="match status" value="1"/>
</dbReference>
<gene>
    <name evidence="6" type="ORF">A5886_002289</name>
</gene>
<dbReference type="CDD" id="cd11572">
    <property type="entry name" value="RlmI_M_like"/>
    <property type="match status" value="1"/>
</dbReference>
<dbReference type="InterPro" id="IPR015947">
    <property type="entry name" value="PUA-like_sf"/>
</dbReference>
<accession>A0A242A8B4</accession>
<reference evidence="6 7" key="1">
    <citation type="submission" date="2017-05" db="EMBL/GenBank/DDBJ databases">
        <title>The Genome Sequence of Enterococcus sp. 8G7_MSG3316.</title>
        <authorList>
            <consortium name="The Broad Institute Genomics Platform"/>
            <consortium name="The Broad Institute Genomic Center for Infectious Diseases"/>
            <person name="Earl A."/>
            <person name="Manson A."/>
            <person name="Schwartman J."/>
            <person name="Gilmore M."/>
            <person name="Abouelleil A."/>
            <person name="Cao P."/>
            <person name="Chapman S."/>
            <person name="Cusick C."/>
            <person name="Shea T."/>
            <person name="Young S."/>
            <person name="Neafsey D."/>
            <person name="Nusbaum C."/>
            <person name="Birren B."/>
        </authorList>
    </citation>
    <scope>NUCLEOTIDE SEQUENCE [LARGE SCALE GENOMIC DNA]</scope>
    <source>
        <strain evidence="6 7">8G7_MSG3316</strain>
    </source>
</reference>
<feature type="domain" description="RlmI-like PUA" evidence="5">
    <location>
        <begin position="3"/>
        <end position="63"/>
    </location>
</feature>
<name>A0A242A8B4_9ENTE</name>
<proteinExistence type="predicted"/>
<organism evidence="6 7">
    <name type="scientific">Candidatus Enterococcus testudinis</name>
    <dbReference type="NCBI Taxonomy" id="1834191"/>
    <lineage>
        <taxon>Bacteria</taxon>
        <taxon>Bacillati</taxon>
        <taxon>Bacillota</taxon>
        <taxon>Bacilli</taxon>
        <taxon>Lactobacillales</taxon>
        <taxon>Enterococcaceae</taxon>
        <taxon>Enterococcus</taxon>
    </lineage>
</organism>
<dbReference type="AlphaFoldDB" id="A0A242A8B4"/>
<dbReference type="STRING" id="1834191.A5886_002289"/>
<evidence type="ECO:0000259" key="5">
    <source>
        <dbReference type="Pfam" id="PF17785"/>
    </source>
</evidence>
<dbReference type="PANTHER" id="PTHR43042">
    <property type="entry name" value="SAM-DEPENDENT METHYLTRANSFERASE"/>
    <property type="match status" value="1"/>
</dbReference>
<evidence type="ECO:0000259" key="4">
    <source>
        <dbReference type="Pfam" id="PF10672"/>
    </source>
</evidence>
<dbReference type="Pfam" id="PF17785">
    <property type="entry name" value="PUA_3"/>
    <property type="match status" value="1"/>
</dbReference>
<keyword evidence="3" id="KW-0949">S-adenosyl-L-methionine</keyword>
<feature type="domain" description="S-adenosylmethionine-dependent methyltransferase" evidence="4">
    <location>
        <begin position="161"/>
        <end position="367"/>
    </location>
</feature>
<dbReference type="Proteomes" id="UP000195043">
    <property type="component" value="Unassembled WGS sequence"/>
</dbReference>
<dbReference type="InterPro" id="IPR019614">
    <property type="entry name" value="SAM-dep_methyl-trfase"/>
</dbReference>
<dbReference type="EMBL" id="NGKU01000001">
    <property type="protein sequence ID" value="OTN77192.1"/>
    <property type="molecule type" value="Genomic_DNA"/>
</dbReference>
<evidence type="ECO:0000313" key="6">
    <source>
        <dbReference type="EMBL" id="OTN77192.1"/>
    </source>
</evidence>
<evidence type="ECO:0000313" key="7">
    <source>
        <dbReference type="Proteomes" id="UP000195043"/>
    </source>
</evidence>
<dbReference type="InterPro" id="IPR029063">
    <property type="entry name" value="SAM-dependent_MTases_sf"/>
</dbReference>
<dbReference type="InterPro" id="IPR036974">
    <property type="entry name" value="PUA_sf"/>
</dbReference>
<dbReference type="Gene3D" id="3.40.50.150">
    <property type="entry name" value="Vaccinia Virus protein VP39"/>
    <property type="match status" value="1"/>
</dbReference>
<protein>
    <recommendedName>
        <fullName evidence="8">SAM-dependent methyltransferase</fullName>
    </recommendedName>
</protein>
<dbReference type="SUPFAM" id="SSF53335">
    <property type="entry name" value="S-adenosyl-L-methionine-dependent methyltransferases"/>
    <property type="match status" value="1"/>
</dbReference>
<evidence type="ECO:0008006" key="8">
    <source>
        <dbReference type="Google" id="ProtNLM"/>
    </source>
</evidence>
<evidence type="ECO:0000256" key="3">
    <source>
        <dbReference type="ARBA" id="ARBA00022691"/>
    </source>
</evidence>
<dbReference type="Pfam" id="PF10672">
    <property type="entry name" value="Methyltrans_SAM"/>
    <property type="match status" value="1"/>
</dbReference>
<evidence type="ECO:0000256" key="1">
    <source>
        <dbReference type="ARBA" id="ARBA00022603"/>
    </source>
</evidence>
<keyword evidence="7" id="KW-1185">Reference proteome</keyword>
<dbReference type="SUPFAM" id="SSF88697">
    <property type="entry name" value="PUA domain-like"/>
    <property type="match status" value="1"/>
</dbReference>
<dbReference type="InterPro" id="IPR041532">
    <property type="entry name" value="RlmI-like_PUA"/>
</dbReference>
<keyword evidence="1" id="KW-0489">Methyltransferase</keyword>
<dbReference type="GO" id="GO:0008168">
    <property type="term" value="F:methyltransferase activity"/>
    <property type="evidence" value="ECO:0007669"/>
    <property type="project" value="UniProtKB-KW"/>
</dbReference>
<sequence length="389" mass="43894">MNIYVNKKGMAKFRKRHPLIQKEDLQQVKATNQWVKFLDPQQHVLGVGYIGEQNKGIGWVLAFEDATIDQPFFEQRFAKAKGKRSHFYQDETTTAFRVFNGEGDQVGGLTIDLYATYAVFSWYNDTLYQHKDEIVAAFQTIFPEIIGAAEKIRFTADLPESQWLFGQAAPEPLLVLENGITYATYLNEGLMTGIFLDQKEVRGQLVAGLVTGKTLLNMFSYTGAFSVAAAMGGASQTTSVDLAKRSLDKTREQFAVNGIDPETQKIHVMDVFGYFQYAKKKQLRFDAIVLDPPSFARNKKKVFSVAKNYGELVTDSLAILEDEGLLIASTNAANLPINKFQELIEEALEAAQVSFDCVDTYRLPADFAVDRHFNEGNYLKVFFYQIHKE</sequence>
<dbReference type="GO" id="GO:0003723">
    <property type="term" value="F:RNA binding"/>
    <property type="evidence" value="ECO:0007669"/>
    <property type="project" value="InterPro"/>
</dbReference>
<dbReference type="Gene3D" id="3.30.750.80">
    <property type="entry name" value="RNA methyltransferase domain (HRMD) like"/>
    <property type="match status" value="1"/>
</dbReference>
<evidence type="ECO:0000256" key="2">
    <source>
        <dbReference type="ARBA" id="ARBA00022679"/>
    </source>
</evidence>
<dbReference type="Gene3D" id="2.30.130.10">
    <property type="entry name" value="PUA domain"/>
    <property type="match status" value="1"/>
</dbReference>
<dbReference type="GO" id="GO:0032259">
    <property type="term" value="P:methylation"/>
    <property type="evidence" value="ECO:0007669"/>
    <property type="project" value="UniProtKB-KW"/>
</dbReference>
<keyword evidence="2" id="KW-0808">Transferase</keyword>
<dbReference type="RefSeq" id="WP_306297900.1">
    <property type="nucleotide sequence ID" value="NZ_NGKU01000001.1"/>
</dbReference>